<evidence type="ECO:0008006" key="2">
    <source>
        <dbReference type="Google" id="ProtNLM"/>
    </source>
</evidence>
<evidence type="ECO:0000313" key="1">
    <source>
        <dbReference type="EMBL" id="GAH13866.1"/>
    </source>
</evidence>
<gene>
    <name evidence="1" type="ORF">S01H4_56447</name>
</gene>
<dbReference type="EMBL" id="BART01032709">
    <property type="protein sequence ID" value="GAH13866.1"/>
    <property type="molecule type" value="Genomic_DNA"/>
</dbReference>
<dbReference type="CDD" id="cd03443">
    <property type="entry name" value="PaaI_thioesterase"/>
    <property type="match status" value="1"/>
</dbReference>
<protein>
    <recommendedName>
        <fullName evidence="2">Thioesterase domain-containing protein</fullName>
    </recommendedName>
</protein>
<reference evidence="1" key="1">
    <citation type="journal article" date="2014" name="Front. Microbiol.">
        <title>High frequency of phylogenetically diverse reductive dehalogenase-homologous genes in deep subseafloor sedimentary metagenomes.</title>
        <authorList>
            <person name="Kawai M."/>
            <person name="Futagami T."/>
            <person name="Toyoda A."/>
            <person name="Takaki Y."/>
            <person name="Nishi S."/>
            <person name="Hori S."/>
            <person name="Arai W."/>
            <person name="Tsubouchi T."/>
            <person name="Morono Y."/>
            <person name="Uchiyama I."/>
            <person name="Ito T."/>
            <person name="Fujiyama A."/>
            <person name="Inagaki F."/>
            <person name="Takami H."/>
        </authorList>
    </citation>
    <scope>NUCLEOTIDE SEQUENCE</scope>
    <source>
        <strain evidence="1">Expedition CK06-06</strain>
    </source>
</reference>
<dbReference type="Gene3D" id="3.10.129.10">
    <property type="entry name" value="Hotdog Thioesterase"/>
    <property type="match status" value="1"/>
</dbReference>
<name>X1CZA2_9ZZZZ</name>
<dbReference type="AlphaFoldDB" id="X1CZA2"/>
<dbReference type="SUPFAM" id="SSF54637">
    <property type="entry name" value="Thioesterase/thiol ester dehydrase-isomerase"/>
    <property type="match status" value="1"/>
</dbReference>
<organism evidence="1">
    <name type="scientific">marine sediment metagenome</name>
    <dbReference type="NCBI Taxonomy" id="412755"/>
    <lineage>
        <taxon>unclassified sequences</taxon>
        <taxon>metagenomes</taxon>
        <taxon>ecological metagenomes</taxon>
    </lineage>
</organism>
<dbReference type="InterPro" id="IPR029069">
    <property type="entry name" value="HotDog_dom_sf"/>
</dbReference>
<proteinExistence type="predicted"/>
<sequence>MKRLNPKWIDFVQSFINNSPYFKNQKMKIIDLKYGESLIEVDVKHKHHQSYGYVHGGVYAALIDGTGFFAVYTQVELKNIIKNNKILKKKKIKII</sequence>
<comment type="caution">
    <text evidence="1">The sequence shown here is derived from an EMBL/GenBank/DDBJ whole genome shotgun (WGS) entry which is preliminary data.</text>
</comment>
<accession>X1CZA2</accession>